<dbReference type="InterPro" id="IPR050113">
    <property type="entry name" value="Ub_conjugating_enzyme"/>
</dbReference>
<dbReference type="EMBL" id="HG994369">
    <property type="protein sequence ID" value="CAF1930091.1"/>
    <property type="molecule type" value="Genomic_DNA"/>
</dbReference>
<organism evidence="2">
    <name type="scientific">Brassica napus</name>
    <name type="common">Rape</name>
    <dbReference type="NCBI Taxonomy" id="3708"/>
    <lineage>
        <taxon>Eukaryota</taxon>
        <taxon>Viridiplantae</taxon>
        <taxon>Streptophyta</taxon>
        <taxon>Embryophyta</taxon>
        <taxon>Tracheophyta</taxon>
        <taxon>Spermatophyta</taxon>
        <taxon>Magnoliopsida</taxon>
        <taxon>eudicotyledons</taxon>
        <taxon>Gunneridae</taxon>
        <taxon>Pentapetalae</taxon>
        <taxon>rosids</taxon>
        <taxon>malvids</taxon>
        <taxon>Brassicales</taxon>
        <taxon>Brassicaceae</taxon>
        <taxon>Brassiceae</taxon>
        <taxon>Brassica</taxon>
    </lineage>
</organism>
<dbReference type="Gene3D" id="3.10.110.10">
    <property type="entry name" value="Ubiquitin Conjugating Enzyme"/>
    <property type="match status" value="1"/>
</dbReference>
<dbReference type="Pfam" id="PF00179">
    <property type="entry name" value="UQ_con"/>
    <property type="match status" value="1"/>
</dbReference>
<name>A0A816LIB3_BRANA</name>
<proteinExistence type="predicted"/>
<sequence>MAAGLVLSDKEKEDWRHMVEAWEEGSPPEYFPVVRDNVGGKLFHGRGRRRRRGEEVRRVTGMLEGLQNLATVGIDFTDDRDDIFQRIYLTLQTDWEGGLFPLTMHFSEDYPSKPPNCTFPPGFFHLNVYPSGTVCLSIFEDSMYEFLALRWFDFFNGETEDEACQAELWLKV</sequence>
<dbReference type="InterPro" id="IPR016135">
    <property type="entry name" value="UBQ-conjugating_enzyme/RWD"/>
</dbReference>
<dbReference type="PANTHER" id="PTHR24067">
    <property type="entry name" value="UBIQUITIN-CONJUGATING ENZYME E2"/>
    <property type="match status" value="1"/>
</dbReference>
<evidence type="ECO:0000259" key="1">
    <source>
        <dbReference type="PROSITE" id="PS50127"/>
    </source>
</evidence>
<gene>
    <name evidence="2" type="ORF">DARMORV10_C05P36810.1</name>
</gene>
<dbReference type="SMART" id="SM00212">
    <property type="entry name" value="UBCc"/>
    <property type="match status" value="1"/>
</dbReference>
<dbReference type="SUPFAM" id="SSF54495">
    <property type="entry name" value="UBC-like"/>
    <property type="match status" value="1"/>
</dbReference>
<evidence type="ECO:0000313" key="2">
    <source>
        <dbReference type="EMBL" id="CAF1930091.1"/>
    </source>
</evidence>
<dbReference type="AlphaFoldDB" id="A0A816LIB3"/>
<dbReference type="PROSITE" id="PS50127">
    <property type="entry name" value="UBC_2"/>
    <property type="match status" value="1"/>
</dbReference>
<protein>
    <submittedName>
        <fullName evidence="2">(rape) hypothetical protein</fullName>
    </submittedName>
</protein>
<reference evidence="2" key="1">
    <citation type="submission" date="2021-01" db="EMBL/GenBank/DDBJ databases">
        <authorList>
            <consortium name="Genoscope - CEA"/>
            <person name="William W."/>
        </authorList>
    </citation>
    <scope>NUCLEOTIDE SEQUENCE</scope>
</reference>
<feature type="domain" description="UBC core" evidence="1">
    <location>
        <begin position="47"/>
        <end position="172"/>
    </location>
</feature>
<dbReference type="InterPro" id="IPR000608">
    <property type="entry name" value="UBC"/>
</dbReference>
<accession>A0A816LIB3</accession>
<dbReference type="Proteomes" id="UP001295469">
    <property type="component" value="Chromosome C05"/>
</dbReference>